<dbReference type="PANTHER" id="PTHR12442">
    <property type="entry name" value="DYNEIN INTERMEDIATE CHAIN"/>
    <property type="match status" value="1"/>
</dbReference>
<reference evidence="8 9" key="1">
    <citation type="journal article" date="2018" name="Sci. Rep.">
        <title>Genomic signatures of local adaptation to the degree of environmental predictability in rotifers.</title>
        <authorList>
            <person name="Franch-Gras L."/>
            <person name="Hahn C."/>
            <person name="Garcia-Roger E.M."/>
            <person name="Carmona M.J."/>
            <person name="Serra M."/>
            <person name="Gomez A."/>
        </authorList>
    </citation>
    <scope>NUCLEOTIDE SEQUENCE [LARGE SCALE GENOMIC DNA]</scope>
    <source>
        <strain evidence="8">HYR1</strain>
    </source>
</reference>
<dbReference type="Proteomes" id="UP000276133">
    <property type="component" value="Unassembled WGS sequence"/>
</dbReference>
<dbReference type="InterPro" id="IPR050687">
    <property type="entry name" value="Dynein_IC"/>
</dbReference>
<dbReference type="InterPro" id="IPR015943">
    <property type="entry name" value="WD40/YVTN_repeat-like_dom_sf"/>
</dbReference>
<keyword evidence="9" id="KW-1185">Reference proteome</keyword>
<feature type="repeat" description="WD" evidence="5">
    <location>
        <begin position="500"/>
        <end position="542"/>
    </location>
</feature>
<evidence type="ECO:0000256" key="5">
    <source>
        <dbReference type="PROSITE-ProRule" id="PRU00221"/>
    </source>
</evidence>
<dbReference type="SUPFAM" id="SSF50978">
    <property type="entry name" value="WD40 repeat-like"/>
    <property type="match status" value="1"/>
</dbReference>
<proteinExistence type="predicted"/>
<evidence type="ECO:0000256" key="6">
    <source>
        <dbReference type="SAM" id="MobiDB-lite"/>
    </source>
</evidence>
<keyword evidence="2" id="KW-0963">Cytoplasm</keyword>
<dbReference type="GO" id="GO:0042073">
    <property type="term" value="P:intraciliary transport"/>
    <property type="evidence" value="ECO:0007669"/>
    <property type="project" value="TreeGrafter"/>
</dbReference>
<dbReference type="Pfam" id="PF16978">
    <property type="entry name" value="CRIM"/>
    <property type="match status" value="1"/>
</dbReference>
<dbReference type="PROSITE" id="PS50082">
    <property type="entry name" value="WD_REPEATS_2"/>
    <property type="match status" value="1"/>
</dbReference>
<evidence type="ECO:0000256" key="4">
    <source>
        <dbReference type="ARBA" id="ARBA00022737"/>
    </source>
</evidence>
<keyword evidence="4" id="KW-0677">Repeat</keyword>
<evidence type="ECO:0000259" key="7">
    <source>
        <dbReference type="Pfam" id="PF16978"/>
    </source>
</evidence>
<evidence type="ECO:0000256" key="3">
    <source>
        <dbReference type="ARBA" id="ARBA00022574"/>
    </source>
</evidence>
<dbReference type="InterPro" id="IPR036322">
    <property type="entry name" value="WD40_repeat_dom_sf"/>
</dbReference>
<dbReference type="OrthoDB" id="445052at2759"/>
<organism evidence="8 9">
    <name type="scientific">Brachionus plicatilis</name>
    <name type="common">Marine rotifer</name>
    <name type="synonym">Brachionus muelleri</name>
    <dbReference type="NCBI Taxonomy" id="10195"/>
    <lineage>
        <taxon>Eukaryota</taxon>
        <taxon>Metazoa</taxon>
        <taxon>Spiralia</taxon>
        <taxon>Gnathifera</taxon>
        <taxon>Rotifera</taxon>
        <taxon>Eurotatoria</taxon>
        <taxon>Monogononta</taxon>
        <taxon>Pseudotrocha</taxon>
        <taxon>Ploima</taxon>
        <taxon>Brachionidae</taxon>
        <taxon>Brachionus</taxon>
    </lineage>
</organism>
<dbReference type="GO" id="GO:0045504">
    <property type="term" value="F:dynein heavy chain binding"/>
    <property type="evidence" value="ECO:0007669"/>
    <property type="project" value="TreeGrafter"/>
</dbReference>
<name>A0A3M7Q8G1_BRAPC</name>
<dbReference type="CDD" id="cd06847">
    <property type="entry name" value="HFD_SUPT7L"/>
    <property type="match status" value="1"/>
</dbReference>
<keyword evidence="3 5" id="KW-0853">WD repeat</keyword>
<evidence type="ECO:0000256" key="2">
    <source>
        <dbReference type="ARBA" id="ARBA00022490"/>
    </source>
</evidence>
<dbReference type="GO" id="GO:0045503">
    <property type="term" value="F:dynein light chain binding"/>
    <property type="evidence" value="ECO:0007669"/>
    <property type="project" value="TreeGrafter"/>
</dbReference>
<evidence type="ECO:0000313" key="8">
    <source>
        <dbReference type="EMBL" id="RNA07271.1"/>
    </source>
</evidence>
<feature type="compositionally biased region" description="Polar residues" evidence="6">
    <location>
        <begin position="58"/>
        <end position="67"/>
    </location>
</feature>
<dbReference type="STRING" id="10195.A0A3M7Q8G1"/>
<evidence type="ECO:0000313" key="9">
    <source>
        <dbReference type="Proteomes" id="UP000276133"/>
    </source>
</evidence>
<dbReference type="InterPro" id="IPR001680">
    <property type="entry name" value="WD40_rpt"/>
</dbReference>
<dbReference type="Gene3D" id="2.130.10.10">
    <property type="entry name" value="YVTN repeat-like/Quinoprotein amine dehydrogenase"/>
    <property type="match status" value="2"/>
</dbReference>
<dbReference type="PANTHER" id="PTHR12442:SF26">
    <property type="entry name" value="CYTOPLASMIC DYNEIN 2 INTERMEDIATE CHAIN 2"/>
    <property type="match status" value="1"/>
</dbReference>
<dbReference type="GO" id="GO:0097014">
    <property type="term" value="C:ciliary plasm"/>
    <property type="evidence" value="ECO:0007669"/>
    <property type="project" value="TreeGrafter"/>
</dbReference>
<comment type="caution">
    <text evidence="8">The sequence shown here is derived from an EMBL/GenBank/DDBJ whole genome shotgun (WGS) entry which is preliminary data.</text>
</comment>
<feature type="domain" description="CRIM" evidence="7">
    <location>
        <begin position="969"/>
        <end position="1090"/>
    </location>
</feature>
<dbReference type="GO" id="GO:0005868">
    <property type="term" value="C:cytoplasmic dynein complex"/>
    <property type="evidence" value="ECO:0007669"/>
    <property type="project" value="TreeGrafter"/>
</dbReference>
<protein>
    <submittedName>
        <fullName evidence="8">WD repeat-containing 34</fullName>
    </submittedName>
</protein>
<dbReference type="AlphaFoldDB" id="A0A3M7Q8G1"/>
<feature type="region of interest" description="Disordered" evidence="6">
    <location>
        <begin position="58"/>
        <end position="83"/>
    </location>
</feature>
<dbReference type="EMBL" id="REGN01007103">
    <property type="protein sequence ID" value="RNA07271.1"/>
    <property type="molecule type" value="Genomic_DNA"/>
</dbReference>
<comment type="subcellular location">
    <subcellularLocation>
        <location evidence="1">Cytoplasm</location>
    </subcellularLocation>
</comment>
<evidence type="ECO:0000256" key="1">
    <source>
        <dbReference type="ARBA" id="ARBA00004496"/>
    </source>
</evidence>
<dbReference type="SMART" id="SM00320">
    <property type="entry name" value="WD40"/>
    <property type="match status" value="5"/>
</dbReference>
<dbReference type="InterPro" id="IPR031567">
    <property type="entry name" value="CRIM_dom"/>
</dbReference>
<sequence>MYFDDTSEEQRLFEDIQFKRRVQFVDDENIIDIAVIPVAKSLEKSEVLNQGSQVNIQNGIESSSTQTRSKKHKEIQTENDNDYLNTPDGDQKKLRRILEKRTRLIEEAIFENLNLKAFLNYDVDWYGEDSTITNPFILVNKQFLKEEESQVVDVEWNCSGTTIFCGYGRYDHESVCIHKGALATWNIDRLKMDPNKPDNMIETASCVSSIATHPEHPAVIAAGLFNGEIHVYDVRQNDPLVATVTDRKEMHTDEITNLKWIKDPKSSKKKYLVKIISGIVLDSKREKAYSEEFLDFLPAEANQINLGNIRGVSTSKDGKILIWNALPTKNQLKLMDGFLMLNDFLANRHLKSFGSEMSVSSISLNKLDKESFIVGCDSGGFFKCTFNSTEIANSRWEEDFPIELKSPIQFTFDSQYGPIYSINYSPFHRNLILTCGTDSEIKLYSILQTDSLLTFCPENGYLYDIEWSPIRPCVFACASNDGNLLLYDLMENGKDICQVTKASENSVYTLNFNQSRPDLLATGDRSGVVKIWKLSSKYCKTNSSEIYKLNEISEKPFENNNPLELRDDKNSKETNELKQYKFRPSIDSYVINTIKLNKILEKQTRFEDVEFFRKIKSKMPKKIKVDCPQIYSNEDAMYHLKQFITIMSIHSGFSHASSLALDTLVDVLDHFLESFFILLKNLSQIKPADLNNKESEGFSDHYLSEAFIQQALIESGFGSISEIKEFYINDVILYYKNTYKKVNKLYEEYKARKNGDNLKNSDASLTMGSGNKLEHDIHIEEFMKDNEFLNDETNSILEELFTDLNVPHLDEELNKLFQIIGMISFDHMIDSSSDEESDDDLSESKVFMKHLRKCFIATDKTSYCEQAVLPDLKISKNRQLSNENKISLLIQRINENSYDYVKFNRSDGIRSSVANRPSKLFRLNSLAFDLNTIEVKNQINENPLAIYELEIDTSNPDRKIISWTTFLENSHQSSFQTFAKYEAINQDPNEIKTFRIFLPDNSPDNLISISIVKTALISDLIGLVCYKYESENREPKLNFKSVENYELKISDEFGNKEEDLMIESNQRAGKYGFQFLALVEKPKSANSKRNKVQVQIYFMDDTTPVFFEFDSENATMKEVYDKVLVFKMNQMGLFCPKLDFKLEHVDKIGKEIDLENSYLVDFRKLEFIFYRSNSIGNISPFGSFLDSASVEYKSDLTRTISESSRFELLFLSKWRKEIFNIDLSKDELVMEEINNKKTNFYSIPIKYLVG</sequence>
<accession>A0A3M7Q8G1</accession>
<gene>
    <name evidence="8" type="ORF">BpHYR1_048113</name>
</gene>